<keyword evidence="4" id="KW-0812">Transmembrane</keyword>
<reference evidence="6" key="1">
    <citation type="submission" date="2022-07" db="EMBL/GenBank/DDBJ databases">
        <title>Phylogenomic reconstructions and comparative analyses of Kickxellomycotina fungi.</title>
        <authorList>
            <person name="Reynolds N.K."/>
            <person name="Stajich J.E."/>
            <person name="Barry K."/>
            <person name="Grigoriev I.V."/>
            <person name="Crous P."/>
            <person name="Smith M.E."/>
        </authorList>
    </citation>
    <scope>NUCLEOTIDE SEQUENCE</scope>
    <source>
        <strain evidence="6">RSA 1196</strain>
    </source>
</reference>
<proteinExistence type="inferred from homology"/>
<dbReference type="Proteomes" id="UP001150925">
    <property type="component" value="Unassembled WGS sequence"/>
</dbReference>
<dbReference type="OrthoDB" id="189226at2759"/>
<dbReference type="InterPro" id="IPR032098">
    <property type="entry name" value="Acyltransf_C"/>
</dbReference>
<dbReference type="GO" id="GO:0005783">
    <property type="term" value="C:endoplasmic reticulum"/>
    <property type="evidence" value="ECO:0007669"/>
    <property type="project" value="TreeGrafter"/>
</dbReference>
<dbReference type="Pfam" id="PF01553">
    <property type="entry name" value="Acyltransferase"/>
    <property type="match status" value="1"/>
</dbReference>
<keyword evidence="2" id="KW-0808">Transferase</keyword>
<evidence type="ECO:0000259" key="5">
    <source>
        <dbReference type="SMART" id="SM00563"/>
    </source>
</evidence>
<feature type="transmembrane region" description="Helical" evidence="4">
    <location>
        <begin position="20"/>
        <end position="44"/>
    </location>
</feature>
<accession>A0A9W8E3R6</accession>
<comment type="caution">
    <text evidence="6">The sequence shown here is derived from an EMBL/GenBank/DDBJ whole genome shotgun (WGS) entry which is preliminary data.</text>
</comment>
<dbReference type="PANTHER" id="PTHR10983:SF16">
    <property type="entry name" value="LYSOCARDIOLIPIN ACYLTRANSFERASE 1"/>
    <property type="match status" value="1"/>
</dbReference>
<dbReference type="InterPro" id="IPR002123">
    <property type="entry name" value="Plipid/glycerol_acylTrfase"/>
</dbReference>
<evidence type="ECO:0000313" key="7">
    <source>
        <dbReference type="Proteomes" id="UP001150925"/>
    </source>
</evidence>
<keyword evidence="4" id="KW-1133">Transmembrane helix</keyword>
<organism evidence="6 7">
    <name type="scientific">Dispira parvispora</name>
    <dbReference type="NCBI Taxonomy" id="1520584"/>
    <lineage>
        <taxon>Eukaryota</taxon>
        <taxon>Fungi</taxon>
        <taxon>Fungi incertae sedis</taxon>
        <taxon>Zoopagomycota</taxon>
        <taxon>Kickxellomycotina</taxon>
        <taxon>Dimargaritomycetes</taxon>
        <taxon>Dimargaritales</taxon>
        <taxon>Dimargaritaceae</taxon>
        <taxon>Dispira</taxon>
    </lineage>
</organism>
<evidence type="ECO:0000256" key="4">
    <source>
        <dbReference type="SAM" id="Phobius"/>
    </source>
</evidence>
<comment type="similarity">
    <text evidence="1">Belongs to the 1-acyl-sn-glycerol-3-phosphate acyltransferase family.</text>
</comment>
<feature type="domain" description="Phospholipid/glycerol acyltransferase" evidence="5">
    <location>
        <begin position="133"/>
        <end position="255"/>
    </location>
</feature>
<dbReference type="SUPFAM" id="SSF69593">
    <property type="entry name" value="Glycerol-3-phosphate (1)-acyltransferase"/>
    <property type="match status" value="1"/>
</dbReference>
<feature type="transmembrane region" description="Helical" evidence="4">
    <location>
        <begin position="146"/>
        <end position="165"/>
    </location>
</feature>
<evidence type="ECO:0000256" key="2">
    <source>
        <dbReference type="ARBA" id="ARBA00022679"/>
    </source>
</evidence>
<dbReference type="CDD" id="cd07990">
    <property type="entry name" value="LPLAT_LCLAT1-like"/>
    <property type="match status" value="1"/>
</dbReference>
<feature type="transmembrane region" description="Helical" evidence="4">
    <location>
        <begin position="402"/>
        <end position="424"/>
    </location>
</feature>
<dbReference type="SMART" id="SM00563">
    <property type="entry name" value="PlsC"/>
    <property type="match status" value="1"/>
</dbReference>
<dbReference type="Pfam" id="PF16076">
    <property type="entry name" value="Acyltransf_C"/>
    <property type="match status" value="1"/>
</dbReference>
<evidence type="ECO:0000313" key="6">
    <source>
        <dbReference type="EMBL" id="KAJ1965957.1"/>
    </source>
</evidence>
<sequence>MAKLLPRTNAIVPTYSGEWFIRALVFGLFLVVHAVLINLSQFVASVILYGNPKKAQRWYRHTEHYFTVVLVLLTQWLAPTQLVLTHDDSMPALIGECSTDSNGEIQQENFSPVARGGIVWPGKLARCLLSPRAIVMANHQVYMDWIYLWFLAYYNDCAGGVKIILKNSLRNIPVFGWGMQFFRFIFLSRQWEKDKRPMLEQLHQATQSDFPHWLTLFPEGTTITPKAQAKCHAYAEDKQLPKTRHVLLPRCTGLYHSCQAMRKVTDYVYDITMGFEGLTPDQTPQDTYTIPKMYINQFYPRHVHIHVRRIPMDEVPTDIEEFTQWLRQRWYEKDTLMAYFYRHGRFPHGTSVSDLPSIQVEDTEVMPSTVPEATPDVEQDLLPNPCARIEVQVRSWFELGQLWLLFAAFIWAVRLMGKGIVGMVSSLG</sequence>
<evidence type="ECO:0000256" key="3">
    <source>
        <dbReference type="ARBA" id="ARBA00023315"/>
    </source>
</evidence>
<feature type="transmembrane region" description="Helical" evidence="4">
    <location>
        <begin position="65"/>
        <end position="84"/>
    </location>
</feature>
<dbReference type="GO" id="GO:0036149">
    <property type="term" value="P:phosphatidylinositol acyl-chain remodeling"/>
    <property type="evidence" value="ECO:0007669"/>
    <property type="project" value="TreeGrafter"/>
</dbReference>
<dbReference type="GO" id="GO:0016746">
    <property type="term" value="F:acyltransferase activity"/>
    <property type="evidence" value="ECO:0007669"/>
    <property type="project" value="UniProtKB-KW"/>
</dbReference>
<dbReference type="EMBL" id="JANBPY010000551">
    <property type="protein sequence ID" value="KAJ1965957.1"/>
    <property type="molecule type" value="Genomic_DNA"/>
</dbReference>
<evidence type="ECO:0000256" key="1">
    <source>
        <dbReference type="ARBA" id="ARBA00008655"/>
    </source>
</evidence>
<gene>
    <name evidence="6" type="ORF">IWQ62_002536</name>
</gene>
<protein>
    <recommendedName>
        <fullName evidence="5">Phospholipid/glycerol acyltransferase domain-containing protein</fullName>
    </recommendedName>
</protein>
<dbReference type="AlphaFoldDB" id="A0A9W8E3R6"/>
<dbReference type="PANTHER" id="PTHR10983">
    <property type="entry name" value="1-ACYLGLYCEROL-3-PHOSPHATE ACYLTRANSFERASE-RELATED"/>
    <property type="match status" value="1"/>
</dbReference>
<keyword evidence="4" id="KW-0472">Membrane</keyword>
<name>A0A9W8E3R6_9FUNG</name>
<keyword evidence="7" id="KW-1185">Reference proteome</keyword>
<keyword evidence="3" id="KW-0012">Acyltransferase</keyword>